<proteinExistence type="inferred from homology"/>
<dbReference type="AlphaFoldDB" id="G8BWQ6"/>
<dbReference type="GO" id="GO:0006302">
    <property type="term" value="P:double-strand break repair"/>
    <property type="evidence" value="ECO:0007669"/>
    <property type="project" value="UniProtKB-UniRule"/>
</dbReference>
<evidence type="ECO:0000256" key="6">
    <source>
        <dbReference type="PIRNR" id="PIRNR011769"/>
    </source>
</evidence>
<dbReference type="OrthoDB" id="337581at2759"/>
<dbReference type="PIRSF" id="PIRSF011769">
    <property type="entry name" value="Cell_cycle_RAD17"/>
    <property type="match status" value="1"/>
</dbReference>
<keyword evidence="6" id="KW-0378">Hydrolase</keyword>
<evidence type="ECO:0000256" key="1">
    <source>
        <dbReference type="ARBA" id="ARBA00004123"/>
    </source>
</evidence>
<dbReference type="GO" id="GO:0007131">
    <property type="term" value="P:reciprocal meiotic recombination"/>
    <property type="evidence" value="ECO:0007669"/>
    <property type="project" value="EnsemblFungi"/>
</dbReference>
<comment type="function">
    <text evidence="6">Component of the checkpoint clamp complex involved in the surveillance mechanism that allows the DNA repair pathways to act to restore the integrity of the DNA prior to DNA synthesis or separation of the replicated chromosomes.</text>
</comment>
<dbReference type="PRINTS" id="PR01245">
    <property type="entry name" value="RAD1REC1"/>
</dbReference>
<feature type="region of interest" description="Disordered" evidence="7">
    <location>
        <begin position="415"/>
        <end position="456"/>
    </location>
</feature>
<feature type="compositionally biased region" description="Basic and acidic residues" evidence="7">
    <location>
        <begin position="423"/>
        <end position="436"/>
    </location>
</feature>
<dbReference type="InterPro" id="IPR003021">
    <property type="entry name" value="Rad1_Rec1_Rad17"/>
</dbReference>
<keyword evidence="6" id="KW-0238">DNA-binding</keyword>
<keyword evidence="3 6" id="KW-0227">DNA damage</keyword>
<dbReference type="GO" id="GO:0004518">
    <property type="term" value="F:nuclease activity"/>
    <property type="evidence" value="ECO:0007669"/>
    <property type="project" value="UniProtKB-KW"/>
</dbReference>
<keyword evidence="4 6" id="KW-0234">DNA repair</keyword>
<dbReference type="Gene3D" id="3.70.10.10">
    <property type="match status" value="1"/>
</dbReference>
<name>G8BWQ6_TETPH</name>
<keyword evidence="6" id="KW-0540">Nuclease</keyword>
<dbReference type="EMBL" id="HE612863">
    <property type="protein sequence ID" value="CCE64507.1"/>
    <property type="molecule type" value="Genomic_DNA"/>
</dbReference>
<dbReference type="GeneID" id="11534031"/>
<evidence type="ECO:0000256" key="2">
    <source>
        <dbReference type="ARBA" id="ARBA00010991"/>
    </source>
</evidence>
<evidence type="ECO:0000313" key="9">
    <source>
        <dbReference type="Proteomes" id="UP000005666"/>
    </source>
</evidence>
<dbReference type="GO" id="GO:0003690">
    <property type="term" value="F:double-stranded DNA binding"/>
    <property type="evidence" value="ECO:0007669"/>
    <property type="project" value="EnsemblFungi"/>
</dbReference>
<dbReference type="STRING" id="1071381.G8BWQ6"/>
<dbReference type="GO" id="GO:0016787">
    <property type="term" value="F:hydrolase activity"/>
    <property type="evidence" value="ECO:0007669"/>
    <property type="project" value="UniProtKB-KW"/>
</dbReference>
<comment type="similarity">
    <text evidence="2 6">Belongs to the rad1 family.</text>
</comment>
<dbReference type="Proteomes" id="UP000005666">
    <property type="component" value="Chromosome 8"/>
</dbReference>
<evidence type="ECO:0000256" key="7">
    <source>
        <dbReference type="SAM" id="MobiDB-lite"/>
    </source>
</evidence>
<dbReference type="OMA" id="VHLEHIT"/>
<gene>
    <name evidence="8" type="primary">TPHA0H03040</name>
    <name evidence="8" type="ordered locus">TPHA_0H03040</name>
</gene>
<keyword evidence="5 6" id="KW-0539">Nucleus</keyword>
<dbReference type="RefSeq" id="XP_003686941.1">
    <property type="nucleotide sequence ID" value="XM_003686893.1"/>
</dbReference>
<accession>G8BWQ6</accession>
<evidence type="ECO:0000313" key="8">
    <source>
        <dbReference type="EMBL" id="CCE64507.1"/>
    </source>
</evidence>
<dbReference type="KEGG" id="tpf:TPHA_0H03040"/>
<dbReference type="Pfam" id="PF02144">
    <property type="entry name" value="Rad1"/>
    <property type="match status" value="1"/>
</dbReference>
<protein>
    <recommendedName>
        <fullName evidence="6">DNA damage checkpoint control protein RAD17</fullName>
    </recommendedName>
</protein>
<comment type="subcellular location">
    <subcellularLocation>
        <location evidence="1 6">Nucleus</location>
    </subcellularLocation>
</comment>
<dbReference type="HOGENOM" id="CLU_057555_0_0_1"/>
<dbReference type="InterPro" id="IPR016587">
    <property type="entry name" value="Rad17"/>
</dbReference>
<dbReference type="GO" id="GO:0030896">
    <property type="term" value="C:checkpoint clamp complex"/>
    <property type="evidence" value="ECO:0007669"/>
    <property type="project" value="UniProtKB-UniRule"/>
</dbReference>
<keyword evidence="9" id="KW-1185">Reference proteome</keyword>
<sequence>MRIPKGEGAKFSATTVYLEHLTTALSCLVPFGNKDDVLIFIDKDGLSFVRDNNHVIRIQLFLSRELFMSYSFENEIANDQSASEAGAGTHNEQMEDHLKVSVKINHILDSVSIINRNVDDIVECTLFYNGYGTPFVLAFEDSLISERVAYSTYLTKEIDNTGLELDRSQIIFECMVKGDVLYTALKDLKEIGCKECYIYAKSNDNPMENVFALISKSQLGFSKIKIPSSRSILEKLQVYDGDSTTKRNNEPVIGFFDFNTFDKIRISTKIASKVLFRMDVHGLLSVNILSQTDDVMVSDVRNSKKTSNAADNLFNFDSYTNQKQMQLPKDYPGIVIEICMLEKEAIDSLAQEEIALLMDTNDTTGMSEITKRQTIAVNKLTDQTSPLNHTNGNILGLNGKVDDKFQSIDESSVPVNFIPQHDSNGHDNEGTQDRENRKRKKTETSNSSVNGLPLFF</sequence>
<dbReference type="PANTHER" id="PTHR10870:SF0">
    <property type="entry name" value="CELL CYCLE CHECKPOINT PROTEIN RAD1"/>
    <property type="match status" value="1"/>
</dbReference>
<reference evidence="8 9" key="1">
    <citation type="journal article" date="2011" name="Proc. Natl. Acad. Sci. U.S.A.">
        <title>Evolutionary erosion of yeast sex chromosomes by mating-type switching accidents.</title>
        <authorList>
            <person name="Gordon J.L."/>
            <person name="Armisen D."/>
            <person name="Proux-Wera E."/>
            <person name="Oheigeartaigh S.S."/>
            <person name="Byrne K.P."/>
            <person name="Wolfe K.H."/>
        </authorList>
    </citation>
    <scope>NUCLEOTIDE SEQUENCE [LARGE SCALE GENOMIC DNA]</scope>
    <source>
        <strain evidence="9">ATCC 24235 / CBS 4417 / NBRC 1672 / NRRL Y-8282 / UCD 70-5</strain>
    </source>
</reference>
<evidence type="ECO:0000256" key="4">
    <source>
        <dbReference type="ARBA" id="ARBA00023204"/>
    </source>
</evidence>
<dbReference type="GO" id="GO:0003684">
    <property type="term" value="F:damaged DNA binding"/>
    <property type="evidence" value="ECO:0007669"/>
    <property type="project" value="UniProtKB-UniRule"/>
</dbReference>
<dbReference type="GO" id="GO:0000077">
    <property type="term" value="P:DNA damage checkpoint signaling"/>
    <property type="evidence" value="ECO:0007669"/>
    <property type="project" value="UniProtKB-UniRule"/>
</dbReference>
<organism evidence="8 9">
    <name type="scientific">Tetrapisispora phaffii (strain ATCC 24235 / CBS 4417 / NBRC 1672 / NRRL Y-8282 / UCD 70-5)</name>
    <name type="common">Yeast</name>
    <name type="synonym">Fabospora phaffii</name>
    <dbReference type="NCBI Taxonomy" id="1071381"/>
    <lineage>
        <taxon>Eukaryota</taxon>
        <taxon>Fungi</taxon>
        <taxon>Dikarya</taxon>
        <taxon>Ascomycota</taxon>
        <taxon>Saccharomycotina</taxon>
        <taxon>Saccharomycetes</taxon>
        <taxon>Saccharomycetales</taxon>
        <taxon>Saccharomycetaceae</taxon>
        <taxon>Tetrapisispora</taxon>
    </lineage>
</organism>
<evidence type="ECO:0000256" key="5">
    <source>
        <dbReference type="ARBA" id="ARBA00023242"/>
    </source>
</evidence>
<evidence type="ECO:0000256" key="3">
    <source>
        <dbReference type="ARBA" id="ARBA00022763"/>
    </source>
</evidence>
<dbReference type="eggNOG" id="KOG3194">
    <property type="taxonomic scope" value="Eukaryota"/>
</dbReference>
<dbReference type="PANTHER" id="PTHR10870">
    <property type="entry name" value="CELL CYCLE CHECKPOINT PROTEIN RAD1"/>
    <property type="match status" value="1"/>
</dbReference>